<gene>
    <name evidence="3" type="ORF">BRADI_3g01412v3</name>
</gene>
<feature type="domain" description="F-box" evidence="1">
    <location>
        <begin position="6"/>
        <end position="42"/>
    </location>
</feature>
<dbReference type="EnsemblPlants" id="PNT65722">
    <property type="protein sequence ID" value="PNT65722"/>
    <property type="gene ID" value="BRADI_3g01412v3"/>
</dbReference>
<reference evidence="3" key="2">
    <citation type="submission" date="2017-06" db="EMBL/GenBank/DDBJ databases">
        <title>WGS assembly of Brachypodium distachyon.</title>
        <authorList>
            <consortium name="The International Brachypodium Initiative"/>
            <person name="Lucas S."/>
            <person name="Harmon-Smith M."/>
            <person name="Lail K."/>
            <person name="Tice H."/>
            <person name="Grimwood J."/>
            <person name="Bruce D."/>
            <person name="Barry K."/>
            <person name="Shu S."/>
            <person name="Lindquist E."/>
            <person name="Wang M."/>
            <person name="Pitluck S."/>
            <person name="Vogel J.P."/>
            <person name="Garvin D.F."/>
            <person name="Mockler T.C."/>
            <person name="Schmutz J."/>
            <person name="Rokhsar D."/>
            <person name="Bevan M.W."/>
        </authorList>
    </citation>
    <scope>NUCLEOTIDE SEQUENCE</scope>
    <source>
        <strain evidence="3">Bd21</strain>
    </source>
</reference>
<dbReference type="Pfam" id="PF12937">
    <property type="entry name" value="F-box-like"/>
    <property type="match status" value="1"/>
</dbReference>
<reference evidence="4" key="3">
    <citation type="submission" date="2018-08" db="UniProtKB">
        <authorList>
            <consortium name="EnsemblPlants"/>
        </authorList>
    </citation>
    <scope>IDENTIFICATION</scope>
    <source>
        <strain evidence="4">cv. Bd21</strain>
    </source>
</reference>
<keyword evidence="5" id="KW-1185">Reference proteome</keyword>
<dbReference type="InterPro" id="IPR036047">
    <property type="entry name" value="F-box-like_dom_sf"/>
</dbReference>
<dbReference type="Gramene" id="PNT65722">
    <property type="protein sequence ID" value="PNT65722"/>
    <property type="gene ID" value="BRADI_3g01412v3"/>
</dbReference>
<reference evidence="3 4" key="1">
    <citation type="journal article" date="2010" name="Nature">
        <title>Genome sequencing and analysis of the model grass Brachypodium distachyon.</title>
        <authorList>
            <consortium name="International Brachypodium Initiative"/>
        </authorList>
    </citation>
    <scope>NUCLEOTIDE SEQUENCE [LARGE SCALE GENOMIC DNA]</scope>
    <source>
        <strain evidence="3 4">Bd21</strain>
    </source>
</reference>
<dbReference type="InterPro" id="IPR001810">
    <property type="entry name" value="F-box_dom"/>
</dbReference>
<dbReference type="ExpressionAtlas" id="A0A2K2CUL3">
    <property type="expression patterns" value="baseline"/>
</dbReference>
<protein>
    <submittedName>
        <fullName evidence="3 4">Uncharacterized protein</fullName>
    </submittedName>
</protein>
<dbReference type="PANTHER" id="PTHR31264:SF23">
    <property type="entry name" value="F-BOX DOMAIN-CONTAINING PROTEIN"/>
    <property type="match status" value="1"/>
</dbReference>
<dbReference type="InterPro" id="IPR056594">
    <property type="entry name" value="AT5G49610-like_b-prop"/>
</dbReference>
<dbReference type="Proteomes" id="UP000008810">
    <property type="component" value="Chromosome 3"/>
</dbReference>
<organism evidence="3">
    <name type="scientific">Brachypodium distachyon</name>
    <name type="common">Purple false brome</name>
    <name type="synonym">Trachynia distachya</name>
    <dbReference type="NCBI Taxonomy" id="15368"/>
    <lineage>
        <taxon>Eukaryota</taxon>
        <taxon>Viridiplantae</taxon>
        <taxon>Streptophyta</taxon>
        <taxon>Embryophyta</taxon>
        <taxon>Tracheophyta</taxon>
        <taxon>Spermatophyta</taxon>
        <taxon>Magnoliopsida</taxon>
        <taxon>Liliopsida</taxon>
        <taxon>Poales</taxon>
        <taxon>Poaceae</taxon>
        <taxon>BOP clade</taxon>
        <taxon>Pooideae</taxon>
        <taxon>Stipodae</taxon>
        <taxon>Brachypodieae</taxon>
        <taxon>Brachypodium</taxon>
    </lineage>
</organism>
<dbReference type="Gene3D" id="1.20.1280.50">
    <property type="match status" value="1"/>
</dbReference>
<evidence type="ECO:0000259" key="1">
    <source>
        <dbReference type="Pfam" id="PF12937"/>
    </source>
</evidence>
<evidence type="ECO:0000259" key="2">
    <source>
        <dbReference type="Pfam" id="PF23635"/>
    </source>
</evidence>
<dbReference type="EMBL" id="CM000882">
    <property type="protein sequence ID" value="PNT65722.1"/>
    <property type="molecule type" value="Genomic_DNA"/>
</dbReference>
<evidence type="ECO:0000313" key="5">
    <source>
        <dbReference type="Proteomes" id="UP000008810"/>
    </source>
</evidence>
<evidence type="ECO:0000313" key="4">
    <source>
        <dbReference type="EnsemblPlants" id="PNT65722"/>
    </source>
</evidence>
<accession>A0A2K2CUL3</accession>
<dbReference type="SUPFAM" id="SSF81383">
    <property type="entry name" value="F-box domain"/>
    <property type="match status" value="1"/>
</dbReference>
<dbReference type="PANTHER" id="PTHR31264">
    <property type="entry name" value="OS07G0554500 PROTEIN-RELATED"/>
    <property type="match status" value="1"/>
</dbReference>
<dbReference type="AlphaFoldDB" id="A0A2K2CUL3"/>
<sequence>MESLPIPDELLAEIFLRLPSPADLARVSAACVSFRRGAADRAFLRQYRKLHPAPLLGFLDYRGVFNPADPPHSSVPAARAAALAADFSFSFLPGLTADWEVQDVCGPLLRNIDVGIVLAELVVCDPLHRRCLMLPPIPADLAPSVEDPLWRTRCYCAFLASSEDDDEETSFSVIWMAECVKKVVAFVFSSSTGQWRAASSQSWSNLFDGMLSSTGHIRFHCRHYANGCFYWETALNENLLVLDTQRMEFSRADKPDEASGGAIDCINIGIVEAGEGGLGMFVRVHMTSDLTYYTLRQEIGGSSSKWHKEKTVSLGSRYTLVGSRGSYLFLHRLGSSALE</sequence>
<name>A0A2K2CUL3_BRADI</name>
<feature type="domain" description="F-box protein AT5G49610-like beta-propeller" evidence="2">
    <location>
        <begin position="120"/>
        <end position="314"/>
    </location>
</feature>
<proteinExistence type="predicted"/>
<dbReference type="InParanoid" id="A0A2K2CUL3"/>
<dbReference type="Pfam" id="PF23635">
    <property type="entry name" value="Beta-prop_AT5G49610-like"/>
    <property type="match status" value="1"/>
</dbReference>
<evidence type="ECO:0000313" key="3">
    <source>
        <dbReference type="EMBL" id="PNT65722.1"/>
    </source>
</evidence>